<comment type="similarity">
    <text evidence="1">Belongs to the UPF0340 family.</text>
</comment>
<keyword evidence="3" id="KW-1185">Reference proteome</keyword>
<evidence type="ECO:0000313" key="2">
    <source>
        <dbReference type="EMBL" id="SHJ80361.1"/>
    </source>
</evidence>
<dbReference type="InterPro" id="IPR028345">
    <property type="entry name" value="Antibiotic_NAT-like"/>
</dbReference>
<dbReference type="HAMAP" id="MF_00800">
    <property type="entry name" value="UPF0340"/>
    <property type="match status" value="1"/>
</dbReference>
<dbReference type="EMBL" id="FRAI01000006">
    <property type="protein sequence ID" value="SHJ80361.1"/>
    <property type="molecule type" value="Genomic_DNA"/>
</dbReference>
<reference evidence="3" key="1">
    <citation type="submission" date="2016-11" db="EMBL/GenBank/DDBJ databases">
        <authorList>
            <person name="Varghese N."/>
            <person name="Submissions S."/>
        </authorList>
    </citation>
    <scope>NUCLEOTIDE SEQUENCE [LARGE SCALE GENOMIC DNA]</scope>
    <source>
        <strain evidence="3">DSM 14826</strain>
    </source>
</reference>
<dbReference type="AlphaFoldDB" id="A0A1M6MAA0"/>
<gene>
    <name evidence="2" type="ORF">SAMN02745227_00736</name>
</gene>
<sequence length="185" mass="20128">MDNAIYNQVRDLLDELHSLAGLKEKDIVVVGCSTSEVIGEKIGTSSSEDVAKSIMKALLEKAEEYNWSLAIQCCEHLNRALVIERETMERYGFEEVTVVPVAKAGGALAAEGMRSFKDPVVVETIMAKGKAGIDIGSTLIGMHLKPVVVPLRFNNKFIGKAYVTGAKTRPKLIGGERAKYTREGS</sequence>
<dbReference type="SUPFAM" id="SSF110710">
    <property type="entry name" value="TTHA0583/YokD-like"/>
    <property type="match status" value="1"/>
</dbReference>
<organism evidence="2 3">
    <name type="scientific">Anaerobranca californiensis DSM 14826</name>
    <dbReference type="NCBI Taxonomy" id="1120989"/>
    <lineage>
        <taxon>Bacteria</taxon>
        <taxon>Bacillati</taxon>
        <taxon>Bacillota</taxon>
        <taxon>Clostridia</taxon>
        <taxon>Eubacteriales</taxon>
        <taxon>Proteinivoracaceae</taxon>
        <taxon>Anaerobranca</taxon>
    </lineage>
</organism>
<evidence type="ECO:0000256" key="1">
    <source>
        <dbReference type="HAMAP-Rule" id="MF_00800"/>
    </source>
</evidence>
<dbReference type="Pfam" id="PF04260">
    <property type="entry name" value="DUF436"/>
    <property type="match status" value="1"/>
</dbReference>
<proteinExistence type="inferred from homology"/>
<name>A0A1M6MAA0_9FIRM</name>
<evidence type="ECO:0000313" key="3">
    <source>
        <dbReference type="Proteomes" id="UP000243547"/>
    </source>
</evidence>
<dbReference type="OrthoDB" id="9803187at2"/>
<dbReference type="Proteomes" id="UP000243547">
    <property type="component" value="Unassembled WGS sequence"/>
</dbReference>
<dbReference type="RefSeq" id="WP_072906401.1">
    <property type="nucleotide sequence ID" value="NZ_FRAI01000006.1"/>
</dbReference>
<dbReference type="Gene3D" id="3.40.50.10360">
    <property type="entry name" value="Hypothetical protein TT1679"/>
    <property type="match status" value="1"/>
</dbReference>
<dbReference type="NCBIfam" id="TIGR01440">
    <property type="entry name" value="TIGR01440 family protein"/>
    <property type="match status" value="1"/>
</dbReference>
<dbReference type="PIRSF" id="PIRSF007510">
    <property type="entry name" value="UCP007510"/>
    <property type="match status" value="1"/>
</dbReference>
<accession>A0A1M6MAA0</accession>
<protein>
    <recommendedName>
        <fullName evidence="1">UPF0340 protein SAMN02745227_00736</fullName>
    </recommendedName>
</protein>
<dbReference type="STRING" id="1120989.SAMN02745227_00736"/>
<dbReference type="InterPro" id="IPR006340">
    <property type="entry name" value="DUF436"/>
</dbReference>